<dbReference type="InterPro" id="IPR036390">
    <property type="entry name" value="WH_DNA-bd_sf"/>
</dbReference>
<evidence type="ECO:0000313" key="2">
    <source>
        <dbReference type="EMBL" id="QGM95850.1"/>
    </source>
</evidence>
<keyword evidence="2" id="KW-0614">Plasmid</keyword>
<keyword evidence="3" id="KW-1185">Reference proteome</keyword>
<dbReference type="InterPro" id="IPR039422">
    <property type="entry name" value="MarR/SlyA-like"/>
</dbReference>
<geneLocation type="plasmid" evidence="2 3">
    <name>unnamed1</name>
</geneLocation>
<dbReference type="InterPro" id="IPR036388">
    <property type="entry name" value="WH-like_DNA-bd_sf"/>
</dbReference>
<dbReference type="SMART" id="SM00347">
    <property type="entry name" value="HTH_MARR"/>
    <property type="match status" value="1"/>
</dbReference>
<name>A0ABX6EQ20_9HYPH</name>
<dbReference type="Gene3D" id="1.10.10.10">
    <property type="entry name" value="Winged helix-like DNA-binding domain superfamily/Winged helix DNA-binding domain"/>
    <property type="match status" value="1"/>
</dbReference>
<gene>
    <name evidence="2" type="ORF">F7D13_16675</name>
</gene>
<dbReference type="Pfam" id="PF12802">
    <property type="entry name" value="MarR_2"/>
    <property type="match status" value="1"/>
</dbReference>
<evidence type="ECO:0000259" key="1">
    <source>
        <dbReference type="PROSITE" id="PS50995"/>
    </source>
</evidence>
<proteinExistence type="predicted"/>
<dbReference type="SUPFAM" id="SSF46785">
    <property type="entry name" value="Winged helix' DNA-binding domain"/>
    <property type="match status" value="1"/>
</dbReference>
<dbReference type="Proteomes" id="UP000424673">
    <property type="component" value="Plasmid unnamed1"/>
</dbReference>
<evidence type="ECO:0000313" key="3">
    <source>
        <dbReference type="Proteomes" id="UP000424673"/>
    </source>
</evidence>
<protein>
    <submittedName>
        <fullName evidence="2">MarR family transcriptional regulator</fullName>
    </submittedName>
</protein>
<dbReference type="PANTHER" id="PTHR33164">
    <property type="entry name" value="TRANSCRIPTIONAL REGULATOR, MARR FAMILY"/>
    <property type="match status" value="1"/>
</dbReference>
<reference evidence="2 3" key="1">
    <citation type="journal article" date="2021" name="AMB Express">
        <title>Isolation and characterisation of Methylocystis spp. for poly-3-hydroxybutyrate production using waste methane feedstocks.</title>
        <authorList>
            <person name="Rumah B.L."/>
            <person name="Stead C.E."/>
            <person name="Claxton Stevens B.H."/>
            <person name="Minton N.P."/>
            <person name="Grosse-Honebrink A."/>
            <person name="Zhang Y."/>
        </authorList>
    </citation>
    <scope>NUCLEOTIDE SEQUENCE [LARGE SCALE GENOMIC DNA]</scope>
    <source>
        <strain evidence="2 3">BRCS1</strain>
    </source>
</reference>
<feature type="domain" description="HTH marR-type" evidence="1">
    <location>
        <begin position="14"/>
        <end position="151"/>
    </location>
</feature>
<dbReference type="InterPro" id="IPR000835">
    <property type="entry name" value="HTH_MarR-typ"/>
</dbReference>
<accession>A0ABX6EQ20</accession>
<sequence length="152" mass="17024">MDDRRLQKSAVEAVTELILETFRLNGRLLEAGDELVRHLGLTSARWQVLGTIDASPVPLPIAHVARNMGLSRQAVQRLANEMEKDGLVRFAPNPHHERAKLVLMTDQGKAAFRSAMAKQRRWAERLAEGLSVDTIADAARAVRELRQRLEKG</sequence>
<dbReference type="PROSITE" id="PS50995">
    <property type="entry name" value="HTH_MARR_2"/>
    <property type="match status" value="1"/>
</dbReference>
<organism evidence="2 3">
    <name type="scientific">Methylocystis rosea</name>
    <dbReference type="NCBI Taxonomy" id="173366"/>
    <lineage>
        <taxon>Bacteria</taxon>
        <taxon>Pseudomonadati</taxon>
        <taxon>Pseudomonadota</taxon>
        <taxon>Alphaproteobacteria</taxon>
        <taxon>Hyphomicrobiales</taxon>
        <taxon>Methylocystaceae</taxon>
        <taxon>Methylocystis</taxon>
    </lineage>
</organism>
<dbReference type="EMBL" id="CP044329">
    <property type="protein sequence ID" value="QGM95850.1"/>
    <property type="molecule type" value="Genomic_DNA"/>
</dbReference>
<dbReference type="PANTHER" id="PTHR33164:SF99">
    <property type="entry name" value="MARR FAMILY REGULATORY PROTEIN"/>
    <property type="match status" value="1"/>
</dbReference>